<organism evidence="2 3">
    <name type="scientific">Alkalicoccobacillus gibsonii</name>
    <dbReference type="NCBI Taxonomy" id="79881"/>
    <lineage>
        <taxon>Bacteria</taxon>
        <taxon>Bacillati</taxon>
        <taxon>Bacillota</taxon>
        <taxon>Bacilli</taxon>
        <taxon>Bacillales</taxon>
        <taxon>Bacillaceae</taxon>
        <taxon>Alkalicoccobacillus</taxon>
    </lineage>
</organism>
<evidence type="ECO:0000313" key="3">
    <source>
        <dbReference type="Proteomes" id="UP001418796"/>
    </source>
</evidence>
<gene>
    <name evidence="2" type="ORF">MKY91_09370</name>
</gene>
<keyword evidence="1" id="KW-1133">Transmembrane helix</keyword>
<reference evidence="2 3" key="1">
    <citation type="submission" date="2024-03" db="EMBL/GenBank/DDBJ databases">
        <title>Bacilli Hybrid Assemblies.</title>
        <authorList>
            <person name="Kovac J."/>
        </authorList>
    </citation>
    <scope>NUCLEOTIDE SEQUENCE [LARGE SCALE GENOMIC DNA]</scope>
    <source>
        <strain evidence="2 3">FSL R7-0666</strain>
    </source>
</reference>
<dbReference type="EMBL" id="JBCITK010000001">
    <property type="protein sequence ID" value="MEN0643352.1"/>
    <property type="molecule type" value="Genomic_DNA"/>
</dbReference>
<name>A0ABU9VI91_9BACI</name>
<dbReference type="RefSeq" id="WP_343130291.1">
    <property type="nucleotide sequence ID" value="NZ_JBCITK010000001.1"/>
</dbReference>
<sequence>MDSIFLNLIGVLYLFGAITLVTVLLILLIINTNSFWKMRKSNQKAIDNGNLVDQKKERLVRNVQKNQEIISQKLEGIKRSVWED</sequence>
<keyword evidence="1" id="KW-0472">Membrane</keyword>
<dbReference type="Proteomes" id="UP001418796">
    <property type="component" value="Unassembled WGS sequence"/>
</dbReference>
<feature type="transmembrane region" description="Helical" evidence="1">
    <location>
        <begin position="6"/>
        <end position="30"/>
    </location>
</feature>
<proteinExistence type="predicted"/>
<keyword evidence="1" id="KW-0812">Transmembrane</keyword>
<evidence type="ECO:0000256" key="1">
    <source>
        <dbReference type="SAM" id="Phobius"/>
    </source>
</evidence>
<protein>
    <recommendedName>
        <fullName evidence="4">DUF4083 domain-containing protein</fullName>
    </recommendedName>
</protein>
<evidence type="ECO:0000313" key="2">
    <source>
        <dbReference type="EMBL" id="MEN0643352.1"/>
    </source>
</evidence>
<comment type="caution">
    <text evidence="2">The sequence shown here is derived from an EMBL/GenBank/DDBJ whole genome shotgun (WGS) entry which is preliminary data.</text>
</comment>
<evidence type="ECO:0008006" key="4">
    <source>
        <dbReference type="Google" id="ProtNLM"/>
    </source>
</evidence>
<accession>A0ABU9VI91</accession>
<keyword evidence="3" id="KW-1185">Reference proteome</keyword>